<protein>
    <recommendedName>
        <fullName evidence="8">Peptide hydrolase</fullName>
        <ecNumber evidence="8">3.4.-.-</ecNumber>
    </recommendedName>
</protein>
<dbReference type="GO" id="GO:0046872">
    <property type="term" value="F:metal ion binding"/>
    <property type="evidence" value="ECO:0007669"/>
    <property type="project" value="UniProtKB-KW"/>
</dbReference>
<dbReference type="InterPro" id="IPR007484">
    <property type="entry name" value="Peptidase_M28"/>
</dbReference>
<feature type="transmembrane region" description="Helical" evidence="9">
    <location>
        <begin position="560"/>
        <end position="579"/>
    </location>
</feature>
<keyword evidence="8" id="KW-0732">Signal</keyword>
<evidence type="ECO:0000259" key="10">
    <source>
        <dbReference type="Pfam" id="PF04389"/>
    </source>
</evidence>
<keyword evidence="5 8" id="KW-0378">Hydrolase</keyword>
<dbReference type="EMBL" id="JABBWK010000049">
    <property type="protein sequence ID" value="KAG1897160.1"/>
    <property type="molecule type" value="Genomic_DNA"/>
</dbReference>
<feature type="chain" id="PRO_5041771485" description="Peptide hydrolase" evidence="8">
    <location>
        <begin position="23"/>
        <end position="880"/>
    </location>
</feature>
<evidence type="ECO:0000256" key="2">
    <source>
        <dbReference type="ARBA" id="ARBA00004240"/>
    </source>
</evidence>
<evidence type="ECO:0000313" key="11">
    <source>
        <dbReference type="EMBL" id="KAG1897160.1"/>
    </source>
</evidence>
<feature type="signal peptide" evidence="8">
    <location>
        <begin position="1"/>
        <end position="22"/>
    </location>
</feature>
<comment type="caution">
    <text evidence="11">The sequence shown here is derived from an EMBL/GenBank/DDBJ whole genome shotgun (WGS) entry which is preliminary data.</text>
</comment>
<evidence type="ECO:0000313" key="12">
    <source>
        <dbReference type="Proteomes" id="UP001195769"/>
    </source>
</evidence>
<feature type="transmembrane region" description="Helical" evidence="9">
    <location>
        <begin position="619"/>
        <end position="639"/>
    </location>
</feature>
<dbReference type="PANTHER" id="PTHR12147:SF22">
    <property type="entry name" value="ENDOPLASMIC RETICULUM METALLOPEPTIDASE 1"/>
    <property type="match status" value="1"/>
</dbReference>
<dbReference type="GO" id="GO:0008235">
    <property type="term" value="F:metalloexopeptidase activity"/>
    <property type="evidence" value="ECO:0007669"/>
    <property type="project" value="InterPro"/>
</dbReference>
<keyword evidence="9" id="KW-0812">Transmembrane</keyword>
<reference evidence="11" key="1">
    <citation type="journal article" date="2020" name="New Phytol.">
        <title>Comparative genomics reveals dynamic genome evolution in host specialist ectomycorrhizal fungi.</title>
        <authorList>
            <person name="Lofgren L.A."/>
            <person name="Nguyen N.H."/>
            <person name="Vilgalys R."/>
            <person name="Ruytinx J."/>
            <person name="Liao H.L."/>
            <person name="Branco S."/>
            <person name="Kuo A."/>
            <person name="LaButti K."/>
            <person name="Lipzen A."/>
            <person name="Andreopoulos W."/>
            <person name="Pangilinan J."/>
            <person name="Riley R."/>
            <person name="Hundley H."/>
            <person name="Na H."/>
            <person name="Barry K."/>
            <person name="Grigoriev I.V."/>
            <person name="Stajich J.E."/>
            <person name="Kennedy P.G."/>
        </authorList>
    </citation>
    <scope>NUCLEOTIDE SEQUENCE</scope>
    <source>
        <strain evidence="11">FC203</strain>
    </source>
</reference>
<keyword evidence="12" id="KW-1185">Reference proteome</keyword>
<evidence type="ECO:0000256" key="7">
    <source>
        <dbReference type="ARBA" id="ARBA00022833"/>
    </source>
</evidence>
<organism evidence="11 12">
    <name type="scientific">Suillus fuscotomentosus</name>
    <dbReference type="NCBI Taxonomy" id="1912939"/>
    <lineage>
        <taxon>Eukaryota</taxon>
        <taxon>Fungi</taxon>
        <taxon>Dikarya</taxon>
        <taxon>Basidiomycota</taxon>
        <taxon>Agaricomycotina</taxon>
        <taxon>Agaricomycetes</taxon>
        <taxon>Agaricomycetidae</taxon>
        <taxon>Boletales</taxon>
        <taxon>Suillineae</taxon>
        <taxon>Suillaceae</taxon>
        <taxon>Suillus</taxon>
    </lineage>
</organism>
<keyword evidence="9" id="KW-1133">Transmembrane helix</keyword>
<keyword evidence="9" id="KW-0472">Membrane</keyword>
<evidence type="ECO:0000256" key="9">
    <source>
        <dbReference type="SAM" id="Phobius"/>
    </source>
</evidence>
<feature type="transmembrane region" description="Helical" evidence="9">
    <location>
        <begin position="591"/>
        <end position="613"/>
    </location>
</feature>
<comment type="cofactor">
    <cofactor evidence="1">
        <name>Zn(2+)</name>
        <dbReference type="ChEBI" id="CHEBI:29105"/>
    </cofactor>
</comment>
<comment type="similarity">
    <text evidence="8">Belongs to the peptidase M28 family.</text>
</comment>
<evidence type="ECO:0000256" key="3">
    <source>
        <dbReference type="ARBA" id="ARBA00022670"/>
    </source>
</evidence>
<keyword evidence="3 8" id="KW-0645">Protease</keyword>
<accession>A0AAD4DZV8</accession>
<feature type="domain" description="Peptidase M28" evidence="10">
    <location>
        <begin position="138"/>
        <end position="323"/>
    </location>
</feature>
<gene>
    <name evidence="11" type="ORF">F5891DRAFT_1050672</name>
</gene>
<feature type="transmembrane region" description="Helical" evidence="9">
    <location>
        <begin position="394"/>
        <end position="414"/>
    </location>
</feature>
<evidence type="ECO:0000256" key="6">
    <source>
        <dbReference type="ARBA" id="ARBA00022824"/>
    </source>
</evidence>
<sequence>MVRTRQWGPAQSLLALVPLLIGLPWLALKHQYSLPTPIVDQYNPTTSLPQLSEATILQYAKYLSEDIGYRTPGTREHALADAWMTEKAYQLKEECERVVAAQPGRKLQCEVWRQEGSGSHRFDMMAARLYKHYVNLSNIIIRLSDGTDQGKVDAVLVNSHLDSTLPSPGAADDALAVGVMIECVRVLVDTPGWEPKHAVIFLFNNAEESLQDGSHLFSTQHPIASTSAGTTGPELLFQATSHEMIQAYSHVPRPYGTIFANEIFSSGVLLSDTDFRQFEYYLNVTGLDMAVVGNSYLYHMRGDLVENIEAGVAQHMAENTFALIEHLTSPASPLPGLASGYGRPRTVFFTYLGVFFVYSFRTAKVLYSLLFIASCVLVRSASGPSARGVTMAKALFSVVLGGLGALVGANAVAFMMQQVLGRGMSWFKGEFEPLILYGPAAMCGALITQLSLAPVPEKAILHAQLLAYAFLAVAGQFAGVGSSAVFFLSALSTFGALLVDRVTYYLSASSDNDAGIEMMHAAEKRDGDVKGAEDGRNKVDNSEANDGSVSLWTYALGQTIPLLTGTQLASATLVVFVPLTGRIGSEAPAEYIIASIVAILGSYTLNFTMPFVHRFDLPVLRKAVTILLLVVGVVMAVFARKEVFDRDHQKRLFVLHKEDLNTREQHLHIAAADGAPGFDDLVHDITAHFGASGMPPKAIVMDDWNSDWDTLYPFSAFLSPYKIDLPLDPAYDAPWPPEEQFTVSAVNDTFDESKGTRTMTLKIDHPGIMWTVIAFDAHVLEWTLDNNPPEEFARHHIKEASFYGTDVWTVDMTIKSSDVDGLRVDFIGIQEKRMWPAKKADADGHQAMKLFEEFDAWLDEKTGGSVDALFMGCVSGEVVV</sequence>
<dbReference type="RefSeq" id="XP_041222736.1">
    <property type="nucleotide sequence ID" value="XM_041362453.1"/>
</dbReference>
<dbReference type="InterPro" id="IPR045175">
    <property type="entry name" value="M28_fam"/>
</dbReference>
<keyword evidence="6" id="KW-0256">Endoplasmic reticulum</keyword>
<dbReference type="Proteomes" id="UP001195769">
    <property type="component" value="Unassembled WGS sequence"/>
</dbReference>
<evidence type="ECO:0000256" key="4">
    <source>
        <dbReference type="ARBA" id="ARBA00022723"/>
    </source>
</evidence>
<dbReference type="SUPFAM" id="SSF53187">
    <property type="entry name" value="Zn-dependent exopeptidases"/>
    <property type="match status" value="1"/>
</dbReference>
<name>A0AAD4DZV8_9AGAM</name>
<comment type="subcellular location">
    <subcellularLocation>
        <location evidence="2">Endoplasmic reticulum</location>
    </subcellularLocation>
</comment>
<evidence type="ECO:0000256" key="5">
    <source>
        <dbReference type="ARBA" id="ARBA00022801"/>
    </source>
</evidence>
<dbReference type="GO" id="GO:0005783">
    <property type="term" value="C:endoplasmic reticulum"/>
    <property type="evidence" value="ECO:0007669"/>
    <property type="project" value="UniProtKB-SubCell"/>
</dbReference>
<dbReference type="AlphaFoldDB" id="A0AAD4DZV8"/>
<dbReference type="Gene3D" id="3.40.630.10">
    <property type="entry name" value="Zn peptidases"/>
    <property type="match status" value="1"/>
</dbReference>
<evidence type="ECO:0000256" key="8">
    <source>
        <dbReference type="RuleBase" id="RU361240"/>
    </source>
</evidence>
<keyword evidence="4 8" id="KW-0479">Metal-binding</keyword>
<dbReference type="EC" id="3.4.-.-" evidence="8"/>
<keyword evidence="7 8" id="KW-0862">Zinc</keyword>
<dbReference type="Pfam" id="PF04389">
    <property type="entry name" value="Peptidase_M28"/>
    <property type="match status" value="1"/>
</dbReference>
<proteinExistence type="inferred from homology"/>
<feature type="transmembrane region" description="Helical" evidence="9">
    <location>
        <begin position="434"/>
        <end position="453"/>
    </location>
</feature>
<dbReference type="PANTHER" id="PTHR12147">
    <property type="entry name" value="METALLOPEPTIDASE M28 FAMILY MEMBER"/>
    <property type="match status" value="1"/>
</dbReference>
<evidence type="ECO:0000256" key="1">
    <source>
        <dbReference type="ARBA" id="ARBA00001947"/>
    </source>
</evidence>
<dbReference type="GeneID" id="64656751"/>
<dbReference type="GO" id="GO:0006508">
    <property type="term" value="P:proteolysis"/>
    <property type="evidence" value="ECO:0007669"/>
    <property type="project" value="UniProtKB-KW"/>
</dbReference>
<feature type="transmembrane region" description="Helical" evidence="9">
    <location>
        <begin position="465"/>
        <end position="491"/>
    </location>
</feature>